<accession>A0ABV1P005</accession>
<evidence type="ECO:0000256" key="3">
    <source>
        <dbReference type="ARBA" id="ARBA00022670"/>
    </source>
</evidence>
<dbReference type="EMBL" id="JBEGDP010000013">
    <property type="protein sequence ID" value="MEQ7848096.1"/>
    <property type="molecule type" value="Genomic_DNA"/>
</dbReference>
<gene>
    <name evidence="9" type="ORF">V6R90_12500</name>
</gene>
<dbReference type="SUPFAM" id="SSF52317">
    <property type="entry name" value="Class I glutamine amidotransferase-like"/>
    <property type="match status" value="1"/>
</dbReference>
<dbReference type="RefSeq" id="WP_349804868.1">
    <property type="nucleotide sequence ID" value="NZ_JBEGDP010000013.1"/>
</dbReference>
<dbReference type="PIRSF" id="PIRSF028757">
    <property type="entry name" value="LD-carboxypeptidase"/>
    <property type="match status" value="1"/>
</dbReference>
<evidence type="ECO:0000259" key="8">
    <source>
        <dbReference type="Pfam" id="PF17676"/>
    </source>
</evidence>
<evidence type="ECO:0000259" key="7">
    <source>
        <dbReference type="Pfam" id="PF02016"/>
    </source>
</evidence>
<dbReference type="InterPro" id="IPR027478">
    <property type="entry name" value="LdcA_N"/>
</dbReference>
<reference evidence="9 10" key="1">
    <citation type="submission" date="2024-02" db="EMBL/GenBank/DDBJ databases">
        <title>Full genome sequence of Nocardioides kribbensis.</title>
        <authorList>
            <person name="Poletto B.L."/>
            <person name="Silva G."/>
            <person name="Galante D."/>
            <person name="Campos K.R."/>
            <person name="Santos M.B.N."/>
            <person name="Sacchi C.T."/>
        </authorList>
    </citation>
    <scope>NUCLEOTIDE SEQUENCE [LARGE SCALE GENOMIC DNA]</scope>
    <source>
        <strain evidence="9 10">O4R</strain>
    </source>
</reference>
<dbReference type="Pfam" id="PF02016">
    <property type="entry name" value="Peptidase_S66"/>
    <property type="match status" value="1"/>
</dbReference>
<evidence type="ECO:0000256" key="6">
    <source>
        <dbReference type="SAM" id="MobiDB-lite"/>
    </source>
</evidence>
<evidence type="ECO:0000256" key="4">
    <source>
        <dbReference type="ARBA" id="ARBA00022801"/>
    </source>
</evidence>
<dbReference type="PANTHER" id="PTHR30237:SF2">
    <property type="entry name" value="MUREIN TETRAPEPTIDE CARBOXYPEPTIDASE"/>
    <property type="match status" value="1"/>
</dbReference>
<keyword evidence="5" id="KW-0720">Serine protease</keyword>
<dbReference type="SUPFAM" id="SSF141986">
    <property type="entry name" value="LD-carboxypeptidase A C-terminal domain-like"/>
    <property type="match status" value="1"/>
</dbReference>
<dbReference type="InterPro" id="IPR029062">
    <property type="entry name" value="Class_I_gatase-like"/>
</dbReference>
<keyword evidence="10" id="KW-1185">Reference proteome</keyword>
<organism evidence="9 10">
    <name type="scientific">Nocardioides kribbensis</name>
    <dbReference type="NCBI Taxonomy" id="305517"/>
    <lineage>
        <taxon>Bacteria</taxon>
        <taxon>Bacillati</taxon>
        <taxon>Actinomycetota</taxon>
        <taxon>Actinomycetes</taxon>
        <taxon>Propionibacteriales</taxon>
        <taxon>Nocardioidaceae</taxon>
        <taxon>Nocardioides</taxon>
    </lineage>
</organism>
<evidence type="ECO:0000256" key="1">
    <source>
        <dbReference type="ARBA" id="ARBA00010233"/>
    </source>
</evidence>
<evidence type="ECO:0000256" key="2">
    <source>
        <dbReference type="ARBA" id="ARBA00022645"/>
    </source>
</evidence>
<name>A0ABV1P005_9ACTN</name>
<keyword evidence="3" id="KW-0645">Protease</keyword>
<feature type="region of interest" description="Disordered" evidence="6">
    <location>
        <begin position="1"/>
        <end position="20"/>
    </location>
</feature>
<keyword evidence="2" id="KW-0121">Carboxypeptidase</keyword>
<protein>
    <submittedName>
        <fullName evidence="9">S66 peptidase family protein</fullName>
    </submittedName>
</protein>
<comment type="caution">
    <text evidence="9">The sequence shown here is derived from an EMBL/GenBank/DDBJ whole genome shotgun (WGS) entry which is preliminary data.</text>
</comment>
<dbReference type="CDD" id="cd07062">
    <property type="entry name" value="Peptidase_S66_mccF_like"/>
    <property type="match status" value="1"/>
</dbReference>
<dbReference type="InterPro" id="IPR040921">
    <property type="entry name" value="Peptidase_S66C"/>
</dbReference>
<evidence type="ECO:0000313" key="9">
    <source>
        <dbReference type="EMBL" id="MEQ7848096.1"/>
    </source>
</evidence>
<dbReference type="Pfam" id="PF17676">
    <property type="entry name" value="Peptidase_S66C"/>
    <property type="match status" value="1"/>
</dbReference>
<keyword evidence="4" id="KW-0378">Hydrolase</keyword>
<evidence type="ECO:0000256" key="5">
    <source>
        <dbReference type="ARBA" id="ARBA00022825"/>
    </source>
</evidence>
<proteinExistence type="inferred from homology"/>
<dbReference type="InterPro" id="IPR003507">
    <property type="entry name" value="S66_fam"/>
</dbReference>
<dbReference type="Proteomes" id="UP001482520">
    <property type="component" value="Unassembled WGS sequence"/>
</dbReference>
<dbReference type="PANTHER" id="PTHR30237">
    <property type="entry name" value="MURAMOYLTETRAPEPTIDE CARBOXYPEPTIDASE"/>
    <property type="match status" value="1"/>
</dbReference>
<dbReference type="InterPro" id="IPR027461">
    <property type="entry name" value="Carboxypeptidase_A_C_sf"/>
</dbReference>
<sequence length="335" mass="35227">MRYPTPLQPGDTIGVTAPSSGVAGPLRPRLDAAVASLRERGFEVVLGDCLDGSSVTSAPRARRAAELGAMLTDPAIRAVVPPWGGELAIDLLEELDWAAVERAEPTWVVGWSDLDTVLLPLTTRLGWATLHGWNLMDTPYAAPDGLLHWVDVASATGPLTQTSPGRYRADGWDDYVAEPGVDRMTLSDEGGWSLLGGGEASFSGRLVGGCLEVLSPLAGTAYADVRGFGEAHADDGLVVYVEAAEHGAYDVARALHGLRLAGWFDHATGILVGRTSAPAAEHLTQAEAVKDALGMLDLPVVLDVEIGHVQPFLPLVNGALADVDTGDRTLVQTFA</sequence>
<evidence type="ECO:0000313" key="10">
    <source>
        <dbReference type="Proteomes" id="UP001482520"/>
    </source>
</evidence>
<dbReference type="Gene3D" id="3.40.50.10740">
    <property type="entry name" value="Class I glutamine amidotransferase-like"/>
    <property type="match status" value="1"/>
</dbReference>
<dbReference type="Gene3D" id="3.50.30.60">
    <property type="entry name" value="LD-carboxypeptidase A C-terminal domain-like"/>
    <property type="match status" value="1"/>
</dbReference>
<dbReference type="InterPro" id="IPR040449">
    <property type="entry name" value="Peptidase_S66_N"/>
</dbReference>
<comment type="similarity">
    <text evidence="1">Belongs to the peptidase S66 family.</text>
</comment>
<feature type="domain" description="LD-carboxypeptidase N-terminal" evidence="7">
    <location>
        <begin position="13"/>
        <end position="132"/>
    </location>
</feature>
<feature type="domain" description="LD-carboxypeptidase C-terminal" evidence="8">
    <location>
        <begin position="203"/>
        <end position="322"/>
    </location>
</feature>